<reference evidence="8 9" key="1">
    <citation type="submission" date="2023-05" db="EMBL/GenBank/DDBJ databases">
        <title>Actinoplanes sp. NEAU-A12 genome sequencing.</title>
        <authorList>
            <person name="Wang Z.-S."/>
        </authorList>
    </citation>
    <scope>NUCLEOTIDE SEQUENCE [LARGE SCALE GENOMIC DNA]</scope>
    <source>
        <strain evidence="8 9">NEAU-A12</strain>
    </source>
</reference>
<accession>A0ABT6WBD4</accession>
<evidence type="ECO:0000256" key="6">
    <source>
        <dbReference type="SAM" id="MobiDB-lite"/>
    </source>
</evidence>
<evidence type="ECO:0000313" key="9">
    <source>
        <dbReference type="Proteomes" id="UP001241758"/>
    </source>
</evidence>
<gene>
    <name evidence="8" type="ORF">QLQ12_00220</name>
</gene>
<dbReference type="Gene3D" id="2.10.109.10">
    <property type="entry name" value="Umud Fragment, subunit A"/>
    <property type="match status" value="1"/>
</dbReference>
<dbReference type="NCBIfam" id="TIGR02228">
    <property type="entry name" value="sigpep_I_arch"/>
    <property type="match status" value="1"/>
</dbReference>
<sequence length="235" mass="24675">MTSEAAAPADDEYPSRGARIRSWVRFALISLARGVLATVAVTVLWTVLPLVIGWSSAVVTSGSMLPRIRPGDVVVAQPFSGGTVEPGQPILAENPDKPGHLIMHRVVGRNPDGTLVTKGDANEQEDSTPMPLASVKARPRILVRYVGLPALWFQQGRYREVSIFVAGAGLLGIVATRRHEVDHVTSEDENPAEAPIPTEAADAPEPQDHTEPSDGRPAPDDGDAAASSGGASTGG</sequence>
<evidence type="ECO:0000313" key="8">
    <source>
        <dbReference type="EMBL" id="MDI6097031.1"/>
    </source>
</evidence>
<dbReference type="EC" id="3.4.21.89" evidence="5"/>
<feature type="region of interest" description="Disordered" evidence="6">
    <location>
        <begin position="182"/>
        <end position="235"/>
    </location>
</feature>
<keyword evidence="2 7" id="KW-0812">Transmembrane</keyword>
<feature type="transmembrane region" description="Helical" evidence="7">
    <location>
        <begin position="26"/>
        <end position="54"/>
    </location>
</feature>
<dbReference type="Proteomes" id="UP001241758">
    <property type="component" value="Unassembled WGS sequence"/>
</dbReference>
<dbReference type="InterPro" id="IPR036286">
    <property type="entry name" value="LexA/Signal_pep-like_sf"/>
</dbReference>
<protein>
    <recommendedName>
        <fullName evidence="5">Signal peptidase I</fullName>
        <ecNumber evidence="5">3.4.21.89</ecNumber>
    </recommendedName>
</protein>
<keyword evidence="9" id="KW-1185">Reference proteome</keyword>
<evidence type="ECO:0000256" key="7">
    <source>
        <dbReference type="SAM" id="Phobius"/>
    </source>
</evidence>
<feature type="compositionally biased region" description="Low complexity" evidence="6">
    <location>
        <begin position="224"/>
        <end position="235"/>
    </location>
</feature>
<keyword evidence="3 7" id="KW-1133">Transmembrane helix</keyword>
<organism evidence="8 9">
    <name type="scientific">Actinoplanes sandaracinus</name>
    <dbReference type="NCBI Taxonomy" id="3045177"/>
    <lineage>
        <taxon>Bacteria</taxon>
        <taxon>Bacillati</taxon>
        <taxon>Actinomycetota</taxon>
        <taxon>Actinomycetes</taxon>
        <taxon>Micromonosporales</taxon>
        <taxon>Micromonosporaceae</taxon>
        <taxon>Actinoplanes</taxon>
    </lineage>
</organism>
<dbReference type="InterPro" id="IPR019533">
    <property type="entry name" value="Peptidase_S26"/>
</dbReference>
<comment type="subcellular location">
    <subcellularLocation>
        <location evidence="1">Membrane</location>
    </subcellularLocation>
</comment>
<evidence type="ECO:0000256" key="2">
    <source>
        <dbReference type="ARBA" id="ARBA00022692"/>
    </source>
</evidence>
<dbReference type="GO" id="GO:0009003">
    <property type="term" value="F:signal peptidase activity"/>
    <property type="evidence" value="ECO:0007669"/>
    <property type="project" value="UniProtKB-EC"/>
</dbReference>
<dbReference type="InterPro" id="IPR001733">
    <property type="entry name" value="Peptidase_S26B"/>
</dbReference>
<evidence type="ECO:0000256" key="3">
    <source>
        <dbReference type="ARBA" id="ARBA00022989"/>
    </source>
</evidence>
<name>A0ABT6WBD4_9ACTN</name>
<evidence type="ECO:0000256" key="4">
    <source>
        <dbReference type="ARBA" id="ARBA00023136"/>
    </source>
</evidence>
<evidence type="ECO:0000256" key="5">
    <source>
        <dbReference type="NCBIfam" id="TIGR02228"/>
    </source>
</evidence>
<dbReference type="SUPFAM" id="SSF51306">
    <property type="entry name" value="LexA/Signal peptidase"/>
    <property type="match status" value="1"/>
</dbReference>
<keyword evidence="4 7" id="KW-0472">Membrane</keyword>
<dbReference type="EMBL" id="JASCTH010000001">
    <property type="protein sequence ID" value="MDI6097031.1"/>
    <property type="molecule type" value="Genomic_DNA"/>
</dbReference>
<dbReference type="CDD" id="cd06530">
    <property type="entry name" value="S26_SPase_I"/>
    <property type="match status" value="1"/>
</dbReference>
<comment type="caution">
    <text evidence="8">The sequence shown here is derived from an EMBL/GenBank/DDBJ whole genome shotgun (WGS) entry which is preliminary data.</text>
</comment>
<feature type="compositionally biased region" description="Basic and acidic residues" evidence="6">
    <location>
        <begin position="206"/>
        <end position="219"/>
    </location>
</feature>
<keyword evidence="8" id="KW-0378">Hydrolase</keyword>
<proteinExistence type="predicted"/>
<evidence type="ECO:0000256" key="1">
    <source>
        <dbReference type="ARBA" id="ARBA00004370"/>
    </source>
</evidence>